<keyword evidence="2 4" id="KW-0238">DNA-binding</keyword>
<dbReference type="Gene3D" id="1.10.357.10">
    <property type="entry name" value="Tetracycline Repressor, domain 2"/>
    <property type="match status" value="1"/>
</dbReference>
<dbReference type="RefSeq" id="WP_084470522.1">
    <property type="nucleotide sequence ID" value="NZ_JAAXOO010000001.1"/>
</dbReference>
<dbReference type="SUPFAM" id="SSF48498">
    <property type="entry name" value="Tetracyclin repressor-like, C-terminal domain"/>
    <property type="match status" value="1"/>
</dbReference>
<sequence length="204" mass="21082">MPRRKDPDGPRAAMIRSAISLIRRRGVAAVSFADVLNASGAPRGSVYHHFPGGKTQLITEATRAAGARVTSELTRVLDTPETAAALRELADTLARGLDRGDYAVGCPIAAAALGNEPDAVAAAGATFDIWRDLIAGKLVRDGAAPQRARSVAVLVVSALEGALIVARTERAPAALDTVVEELNVLCRSAVGASAEAPVIQRDGS</sequence>
<gene>
    <name evidence="6" type="ORF">HGA13_01875</name>
</gene>
<feature type="DNA-binding region" description="H-T-H motif" evidence="4">
    <location>
        <begin position="31"/>
        <end position="50"/>
    </location>
</feature>
<accession>A0A846X8N5</accession>
<dbReference type="EMBL" id="JAAXOO010000001">
    <property type="protein sequence ID" value="NKY31827.1"/>
    <property type="molecule type" value="Genomic_DNA"/>
</dbReference>
<dbReference type="InterPro" id="IPR001647">
    <property type="entry name" value="HTH_TetR"/>
</dbReference>
<dbReference type="Pfam" id="PF21993">
    <property type="entry name" value="TetR_C_13_2"/>
    <property type="match status" value="1"/>
</dbReference>
<comment type="caution">
    <text evidence="6">The sequence shown here is derived from an EMBL/GenBank/DDBJ whole genome shotgun (WGS) entry which is preliminary data.</text>
</comment>
<keyword evidence="1" id="KW-0805">Transcription regulation</keyword>
<dbReference type="SUPFAM" id="SSF46689">
    <property type="entry name" value="Homeodomain-like"/>
    <property type="match status" value="1"/>
</dbReference>
<evidence type="ECO:0000313" key="7">
    <source>
        <dbReference type="Proteomes" id="UP000565715"/>
    </source>
</evidence>
<proteinExistence type="predicted"/>
<feature type="domain" description="HTH tetR-type" evidence="5">
    <location>
        <begin position="8"/>
        <end position="68"/>
    </location>
</feature>
<dbReference type="InterPro" id="IPR009057">
    <property type="entry name" value="Homeodomain-like_sf"/>
</dbReference>
<dbReference type="PANTHER" id="PTHR47506:SF3">
    <property type="entry name" value="HTH-TYPE TRANSCRIPTIONAL REGULATOR LMRA"/>
    <property type="match status" value="1"/>
</dbReference>
<evidence type="ECO:0000256" key="2">
    <source>
        <dbReference type="ARBA" id="ARBA00023125"/>
    </source>
</evidence>
<dbReference type="GO" id="GO:0003677">
    <property type="term" value="F:DNA binding"/>
    <property type="evidence" value="ECO:0007669"/>
    <property type="project" value="UniProtKB-UniRule"/>
</dbReference>
<reference evidence="6 7" key="1">
    <citation type="submission" date="2020-04" db="EMBL/GenBank/DDBJ databases">
        <title>MicrobeNet Type strains.</title>
        <authorList>
            <person name="Nicholson A.C."/>
        </authorList>
    </citation>
    <scope>NUCLEOTIDE SEQUENCE [LARGE SCALE GENOMIC DNA]</scope>
    <source>
        <strain evidence="6 7">DSM 45078</strain>
    </source>
</reference>
<organism evidence="6 7">
    <name type="scientific">Nocardia speluncae</name>
    <dbReference type="NCBI Taxonomy" id="419477"/>
    <lineage>
        <taxon>Bacteria</taxon>
        <taxon>Bacillati</taxon>
        <taxon>Actinomycetota</taxon>
        <taxon>Actinomycetes</taxon>
        <taxon>Mycobacteriales</taxon>
        <taxon>Nocardiaceae</taxon>
        <taxon>Nocardia</taxon>
    </lineage>
</organism>
<dbReference type="Proteomes" id="UP000565715">
    <property type="component" value="Unassembled WGS sequence"/>
</dbReference>
<dbReference type="PANTHER" id="PTHR47506">
    <property type="entry name" value="TRANSCRIPTIONAL REGULATORY PROTEIN"/>
    <property type="match status" value="1"/>
</dbReference>
<name>A0A846X8N5_9NOCA</name>
<keyword evidence="3" id="KW-0804">Transcription</keyword>
<dbReference type="InterPro" id="IPR054156">
    <property type="entry name" value="YxaF_TetR_C"/>
</dbReference>
<dbReference type="PROSITE" id="PS50977">
    <property type="entry name" value="HTH_TETR_2"/>
    <property type="match status" value="1"/>
</dbReference>
<protein>
    <submittedName>
        <fullName evidence="6">TetR/AcrR family transcriptional regulator</fullName>
    </submittedName>
</protein>
<evidence type="ECO:0000259" key="5">
    <source>
        <dbReference type="PROSITE" id="PS50977"/>
    </source>
</evidence>
<dbReference type="Pfam" id="PF00440">
    <property type="entry name" value="TetR_N"/>
    <property type="match status" value="1"/>
</dbReference>
<dbReference type="AlphaFoldDB" id="A0A846X8N5"/>
<dbReference type="InterPro" id="IPR036271">
    <property type="entry name" value="Tet_transcr_reg_TetR-rel_C_sf"/>
</dbReference>
<evidence type="ECO:0000256" key="4">
    <source>
        <dbReference type="PROSITE-ProRule" id="PRU00335"/>
    </source>
</evidence>
<evidence type="ECO:0000256" key="3">
    <source>
        <dbReference type="ARBA" id="ARBA00023163"/>
    </source>
</evidence>
<keyword evidence="7" id="KW-1185">Reference proteome</keyword>
<evidence type="ECO:0000313" key="6">
    <source>
        <dbReference type="EMBL" id="NKY31827.1"/>
    </source>
</evidence>
<evidence type="ECO:0000256" key="1">
    <source>
        <dbReference type="ARBA" id="ARBA00023015"/>
    </source>
</evidence>